<dbReference type="InterPro" id="IPR000276">
    <property type="entry name" value="GPCR_Rhodpsn"/>
</dbReference>
<reference evidence="12 13" key="1">
    <citation type="submission" date="2025-04" db="UniProtKB">
        <authorList>
            <consortium name="RefSeq"/>
        </authorList>
    </citation>
    <scope>IDENTIFICATION</scope>
    <source>
        <tissue evidence="12 13">Tentacle</tissue>
    </source>
</reference>
<dbReference type="RefSeq" id="XP_031551553.1">
    <property type="nucleotide sequence ID" value="XM_031695693.1"/>
</dbReference>
<comment type="subcellular location">
    <subcellularLocation>
        <location evidence="1">Membrane</location>
        <topology evidence="1">Multi-pass membrane protein</topology>
    </subcellularLocation>
</comment>
<feature type="domain" description="G-protein coupled receptors family 1 profile" evidence="10">
    <location>
        <begin position="39"/>
        <end position="286"/>
    </location>
</feature>
<dbReference type="GeneID" id="116288843"/>
<dbReference type="KEGG" id="aten:116288843"/>
<evidence type="ECO:0000256" key="5">
    <source>
        <dbReference type="ARBA" id="ARBA00023136"/>
    </source>
</evidence>
<dbReference type="RefSeq" id="XP_031551550.1">
    <property type="nucleotide sequence ID" value="XM_031695690.1"/>
</dbReference>
<dbReference type="CDD" id="cd00637">
    <property type="entry name" value="7tm_classA_rhodopsin-like"/>
    <property type="match status" value="1"/>
</dbReference>
<dbReference type="Proteomes" id="UP000515163">
    <property type="component" value="Unplaced"/>
</dbReference>
<dbReference type="SUPFAM" id="SSF81321">
    <property type="entry name" value="Family A G protein-coupled receptor-like"/>
    <property type="match status" value="1"/>
</dbReference>
<dbReference type="GO" id="GO:0004930">
    <property type="term" value="F:G protein-coupled receptor activity"/>
    <property type="evidence" value="ECO:0007669"/>
    <property type="project" value="UniProtKB-KW"/>
</dbReference>
<dbReference type="GO" id="GO:0005886">
    <property type="term" value="C:plasma membrane"/>
    <property type="evidence" value="ECO:0007669"/>
    <property type="project" value="TreeGrafter"/>
</dbReference>
<evidence type="ECO:0000256" key="2">
    <source>
        <dbReference type="ARBA" id="ARBA00022692"/>
    </source>
</evidence>
<dbReference type="RefSeq" id="XP_031551547.1">
    <property type="nucleotide sequence ID" value="XM_031695687.1"/>
</dbReference>
<feature type="transmembrane region" description="Helical" evidence="9">
    <location>
        <begin position="135"/>
        <end position="156"/>
    </location>
</feature>
<evidence type="ECO:0000313" key="14">
    <source>
        <dbReference type="RefSeq" id="XP_031551548.1"/>
    </source>
</evidence>
<comment type="similarity">
    <text evidence="8">Belongs to the G-protein coupled receptor 1 family.</text>
</comment>
<dbReference type="PANTHER" id="PTHR45695:SF9">
    <property type="entry name" value="LEUCOKININ RECEPTOR"/>
    <property type="match status" value="1"/>
</dbReference>
<dbReference type="RefSeq" id="XP_031551552.1">
    <property type="nucleotide sequence ID" value="XM_031695692.1"/>
</dbReference>
<feature type="transmembrane region" description="Helical" evidence="9">
    <location>
        <begin position="99"/>
        <end position="123"/>
    </location>
</feature>
<evidence type="ECO:0000256" key="6">
    <source>
        <dbReference type="ARBA" id="ARBA00023170"/>
    </source>
</evidence>
<dbReference type="SMART" id="SM01381">
    <property type="entry name" value="7TM_GPCR_Srsx"/>
    <property type="match status" value="1"/>
</dbReference>
<evidence type="ECO:0000313" key="12">
    <source>
        <dbReference type="RefSeq" id="XP_031551546.1"/>
    </source>
</evidence>
<evidence type="ECO:0000313" key="19">
    <source>
        <dbReference type="RefSeq" id="XP_031551554.1"/>
    </source>
</evidence>
<gene>
    <name evidence="12 13 14 15 16 17 18 19" type="primary">LOC116288843</name>
</gene>
<keyword evidence="5 9" id="KW-0472">Membrane</keyword>
<evidence type="ECO:0000256" key="3">
    <source>
        <dbReference type="ARBA" id="ARBA00022989"/>
    </source>
</evidence>
<keyword evidence="11" id="KW-1185">Reference proteome</keyword>
<proteinExistence type="inferred from homology"/>
<dbReference type="RefSeq" id="XP_031551554.1">
    <property type="nucleotide sequence ID" value="XM_031695694.1"/>
</dbReference>
<evidence type="ECO:0000256" key="1">
    <source>
        <dbReference type="ARBA" id="ARBA00004141"/>
    </source>
</evidence>
<dbReference type="Gene3D" id="1.20.1070.10">
    <property type="entry name" value="Rhodopsin 7-helix transmembrane proteins"/>
    <property type="match status" value="1"/>
</dbReference>
<evidence type="ECO:0000313" key="18">
    <source>
        <dbReference type="RefSeq" id="XP_031551553.1"/>
    </source>
</evidence>
<evidence type="ECO:0000313" key="11">
    <source>
        <dbReference type="Proteomes" id="UP000515163"/>
    </source>
</evidence>
<evidence type="ECO:0000256" key="4">
    <source>
        <dbReference type="ARBA" id="ARBA00023040"/>
    </source>
</evidence>
<keyword evidence="6 8" id="KW-0675">Receptor</keyword>
<evidence type="ECO:0000259" key="10">
    <source>
        <dbReference type="PROSITE" id="PS50262"/>
    </source>
</evidence>
<keyword evidence="4 8" id="KW-0297">G-protein coupled receptor</keyword>
<sequence>MEQTNASMSNPENSSPLDDAVGKVQLAVYVVTFLVGSVGNILVLIIVKGKRSRRSVNDLYIMNLAIADLMFIAFLPIYVYNWFVPAKMSTGMCKFIPPVMTTTYCLSVYTLTFMAVHRCYVILNPFKPDMRHRNVYISIAIIWAISAVFIMPLVVVGRAEKGTCTEMWPTTDHKRAYTLSLVILQYVLPLAIITVAYIRIIFDLNRSSASKFERHTQVHQQFRKENLQIVKTLATIVILFAVCLLPGQICWMMVDFGSSDQKSLIIFFNASVILSALHSCLNPIVYGTLTKQFRREYLRYFLYVFRCCRKRWGYREHYTQGWNSHNTNTPHENNNKTETAVIRSYAIDSPLRESRV</sequence>
<feature type="transmembrane region" description="Helical" evidence="9">
    <location>
        <begin position="233"/>
        <end position="254"/>
    </location>
</feature>
<dbReference type="RefSeq" id="XP_031551548.1">
    <property type="nucleotide sequence ID" value="XM_031695688.1"/>
</dbReference>
<feature type="transmembrane region" description="Helical" evidence="9">
    <location>
        <begin position="176"/>
        <end position="202"/>
    </location>
</feature>
<evidence type="ECO:0000256" key="7">
    <source>
        <dbReference type="ARBA" id="ARBA00023224"/>
    </source>
</evidence>
<dbReference type="PROSITE" id="PS50262">
    <property type="entry name" value="G_PROTEIN_RECEP_F1_2"/>
    <property type="match status" value="1"/>
</dbReference>
<dbReference type="RefSeq" id="XP_031551551.1">
    <property type="nucleotide sequence ID" value="XM_031695691.1"/>
</dbReference>
<dbReference type="Pfam" id="PF00001">
    <property type="entry name" value="7tm_1"/>
    <property type="match status" value="1"/>
</dbReference>
<keyword evidence="2 8" id="KW-0812">Transmembrane</keyword>
<accession>A0A6P8H8J4</accession>
<evidence type="ECO:0000313" key="16">
    <source>
        <dbReference type="RefSeq" id="XP_031551551.1"/>
    </source>
</evidence>
<organism evidence="11 18">
    <name type="scientific">Actinia tenebrosa</name>
    <name type="common">Australian red waratah sea anemone</name>
    <dbReference type="NCBI Taxonomy" id="6105"/>
    <lineage>
        <taxon>Eukaryota</taxon>
        <taxon>Metazoa</taxon>
        <taxon>Cnidaria</taxon>
        <taxon>Anthozoa</taxon>
        <taxon>Hexacorallia</taxon>
        <taxon>Actiniaria</taxon>
        <taxon>Actiniidae</taxon>
        <taxon>Actinia</taxon>
    </lineage>
</organism>
<dbReference type="PRINTS" id="PR00237">
    <property type="entry name" value="GPCRRHODOPSN"/>
</dbReference>
<evidence type="ECO:0000256" key="8">
    <source>
        <dbReference type="RuleBase" id="RU000688"/>
    </source>
</evidence>
<feature type="transmembrane region" description="Helical" evidence="9">
    <location>
        <begin position="266"/>
        <end position="289"/>
    </location>
</feature>
<keyword evidence="3 9" id="KW-1133">Transmembrane helix</keyword>
<name>A0A6P8H8J4_ACTTE</name>
<feature type="transmembrane region" description="Helical" evidence="9">
    <location>
        <begin position="26"/>
        <end position="47"/>
    </location>
</feature>
<dbReference type="RefSeq" id="XP_031551546.1">
    <property type="nucleotide sequence ID" value="XM_031695686.1"/>
</dbReference>
<evidence type="ECO:0000256" key="9">
    <source>
        <dbReference type="SAM" id="Phobius"/>
    </source>
</evidence>
<dbReference type="AlphaFoldDB" id="A0A6P8H8J4"/>
<evidence type="ECO:0000313" key="17">
    <source>
        <dbReference type="RefSeq" id="XP_031551552.1"/>
    </source>
</evidence>
<evidence type="ECO:0000313" key="15">
    <source>
        <dbReference type="RefSeq" id="XP_031551550.1"/>
    </source>
</evidence>
<keyword evidence="7 8" id="KW-0807">Transducer</keyword>
<dbReference type="InterPro" id="IPR017452">
    <property type="entry name" value="GPCR_Rhodpsn_7TM"/>
</dbReference>
<evidence type="ECO:0000313" key="13">
    <source>
        <dbReference type="RefSeq" id="XP_031551547.1"/>
    </source>
</evidence>
<dbReference type="PANTHER" id="PTHR45695">
    <property type="entry name" value="LEUCOKININ RECEPTOR-RELATED"/>
    <property type="match status" value="1"/>
</dbReference>
<feature type="transmembrane region" description="Helical" evidence="9">
    <location>
        <begin position="59"/>
        <end position="79"/>
    </location>
</feature>
<dbReference type="PROSITE" id="PS00237">
    <property type="entry name" value="G_PROTEIN_RECEP_F1_1"/>
    <property type="match status" value="1"/>
</dbReference>
<dbReference type="OrthoDB" id="9046662at2759"/>
<protein>
    <submittedName>
        <fullName evidence="12 13">Neuropeptide SIFamide receptor-like</fullName>
    </submittedName>
</protein>